<proteinExistence type="predicted"/>
<organism evidence="1 2">
    <name type="scientific">Pedobacter metabolipauper</name>
    <dbReference type="NCBI Taxonomy" id="425513"/>
    <lineage>
        <taxon>Bacteria</taxon>
        <taxon>Pseudomonadati</taxon>
        <taxon>Bacteroidota</taxon>
        <taxon>Sphingobacteriia</taxon>
        <taxon>Sphingobacteriales</taxon>
        <taxon>Sphingobacteriaceae</taxon>
        <taxon>Pedobacter</taxon>
    </lineage>
</organism>
<keyword evidence="2" id="KW-1185">Reference proteome</keyword>
<dbReference type="OrthoDB" id="948349at2"/>
<dbReference type="PROSITE" id="PS51257">
    <property type="entry name" value="PROKAR_LIPOPROTEIN"/>
    <property type="match status" value="1"/>
</dbReference>
<evidence type="ECO:0000313" key="1">
    <source>
        <dbReference type="EMBL" id="TDQ08370.1"/>
    </source>
</evidence>
<gene>
    <name evidence="1" type="ORF">ATK78_2882</name>
</gene>
<dbReference type="AlphaFoldDB" id="A0A4R6SUC0"/>
<dbReference type="RefSeq" id="WP_133576750.1">
    <property type="nucleotide sequence ID" value="NZ_SNYC01000005.1"/>
</dbReference>
<dbReference type="Proteomes" id="UP000295620">
    <property type="component" value="Unassembled WGS sequence"/>
</dbReference>
<reference evidence="1 2" key="1">
    <citation type="submission" date="2019-03" db="EMBL/GenBank/DDBJ databases">
        <title>Genomic Encyclopedia of Archaeal and Bacterial Type Strains, Phase II (KMG-II): from individual species to whole genera.</title>
        <authorList>
            <person name="Goeker M."/>
        </authorList>
    </citation>
    <scope>NUCLEOTIDE SEQUENCE [LARGE SCALE GENOMIC DNA]</scope>
    <source>
        <strain evidence="1 2">DSM 19035</strain>
    </source>
</reference>
<evidence type="ECO:0000313" key="2">
    <source>
        <dbReference type="Proteomes" id="UP000295620"/>
    </source>
</evidence>
<accession>A0A4R6SUC0</accession>
<dbReference type="EMBL" id="SNYC01000005">
    <property type="protein sequence ID" value="TDQ08370.1"/>
    <property type="molecule type" value="Genomic_DNA"/>
</dbReference>
<protein>
    <submittedName>
        <fullName evidence="1">Uncharacterized protein</fullName>
    </submittedName>
</protein>
<sequence length="276" mass="30634">MKNILNLSLIAICIFGLSSCSKYYINTVSGVNIPKDEKTGKFILENDTVQITYNFFGENAPVQITVQNKLTVPIYVDWSKSSLIFENNTYSYVPEKVAFTGDLSATSWNGRELSFSDGTVNGKIDAKKEISFIPPQSKIETTTLFVESPFSKNLPDSMLNDVESLNNTYTSREIVAKAGNFTPDNSPVKFRSYLTLFSKTDNIEKPFSYDKQFYISKSVKTTVRPGYLSAYKDKSPNVFYTRTQTGYGKAMTGIAVVGIVAGTVTATNALENNSKK</sequence>
<comment type="caution">
    <text evidence="1">The sequence shown here is derived from an EMBL/GenBank/DDBJ whole genome shotgun (WGS) entry which is preliminary data.</text>
</comment>
<name>A0A4R6SUC0_9SPHI</name>